<dbReference type="KEGG" id="saf:SULAZ_0857"/>
<dbReference type="OrthoDB" id="15452at2"/>
<evidence type="ECO:0008006" key="3">
    <source>
        <dbReference type="Google" id="ProtNLM"/>
    </source>
</evidence>
<dbReference type="HOGENOM" id="CLU_140162_1_0_0"/>
<evidence type="ECO:0000313" key="2">
    <source>
        <dbReference type="Proteomes" id="UP000001369"/>
    </source>
</evidence>
<accession>C1DUP9</accession>
<sequence length="139" mass="16288">MGNQINNLNIESLIVKVSYELVSEKILDKNQINKLLGVLASNGVYAMWVYALDKFRDNEEKQKNLFEFLKKIAELDRFITQSLSELINGIENKELERLDKITKYFIDISNDLHNLLFLKQILEKTLIYAYYHARAQGED</sequence>
<evidence type="ECO:0000313" key="1">
    <source>
        <dbReference type="EMBL" id="ACN99398.1"/>
    </source>
</evidence>
<name>C1DUP9_SULAA</name>
<dbReference type="eggNOG" id="ENOG503381D">
    <property type="taxonomic scope" value="Bacteria"/>
</dbReference>
<keyword evidence="2" id="KW-1185">Reference proteome</keyword>
<dbReference type="AlphaFoldDB" id="C1DUP9"/>
<dbReference type="RefSeq" id="WP_012674716.1">
    <property type="nucleotide sequence ID" value="NC_012438.1"/>
</dbReference>
<dbReference type="Proteomes" id="UP000001369">
    <property type="component" value="Chromosome"/>
</dbReference>
<gene>
    <name evidence="1" type="ordered locus">SULAZ_0857</name>
</gene>
<protein>
    <recommendedName>
        <fullName evidence="3">CRISPR type III-B/RAMP module-associated protein Cmr5</fullName>
    </recommendedName>
</protein>
<organism evidence="1 2">
    <name type="scientific">Sulfurihydrogenibium azorense (strain DSM 15241 / OCM 825 / Az-Fu1)</name>
    <dbReference type="NCBI Taxonomy" id="204536"/>
    <lineage>
        <taxon>Bacteria</taxon>
        <taxon>Pseudomonadati</taxon>
        <taxon>Aquificota</taxon>
        <taxon>Aquificia</taxon>
        <taxon>Aquificales</taxon>
        <taxon>Hydrogenothermaceae</taxon>
        <taxon>Sulfurihydrogenibium</taxon>
    </lineage>
</organism>
<proteinExistence type="predicted"/>
<dbReference type="EMBL" id="CP001229">
    <property type="protein sequence ID" value="ACN99398.1"/>
    <property type="molecule type" value="Genomic_DNA"/>
</dbReference>
<dbReference type="STRING" id="204536.SULAZ_0857"/>
<reference evidence="1 2" key="1">
    <citation type="journal article" date="2009" name="J. Bacteriol.">
        <title>Complete and draft genome sequences of six members of the Aquificales.</title>
        <authorList>
            <person name="Reysenbach A.L."/>
            <person name="Hamamura N."/>
            <person name="Podar M."/>
            <person name="Griffiths E."/>
            <person name="Ferreira S."/>
            <person name="Hochstein R."/>
            <person name="Heidelberg J."/>
            <person name="Johnson J."/>
            <person name="Mead D."/>
            <person name="Pohorille A."/>
            <person name="Sarmiento M."/>
            <person name="Schweighofer K."/>
            <person name="Seshadri R."/>
            <person name="Voytek M.A."/>
        </authorList>
    </citation>
    <scope>NUCLEOTIDE SEQUENCE [LARGE SCALE GENOMIC DNA]</scope>
    <source>
        <strain evidence="2">Az-Fu1 / DSM 15241 / OCM 825</strain>
    </source>
</reference>